<reference evidence="1" key="1">
    <citation type="submission" date="2020-07" db="EMBL/GenBank/DDBJ databases">
        <title>Multicomponent nature underlies the extraordinary mechanical properties of spider dragline silk.</title>
        <authorList>
            <person name="Kono N."/>
            <person name="Nakamura H."/>
            <person name="Mori M."/>
            <person name="Yoshida Y."/>
            <person name="Ohtoshi R."/>
            <person name="Malay A.D."/>
            <person name="Moran D.A.P."/>
            <person name="Tomita M."/>
            <person name="Numata K."/>
            <person name="Arakawa K."/>
        </authorList>
    </citation>
    <scope>NUCLEOTIDE SEQUENCE</scope>
</reference>
<protein>
    <submittedName>
        <fullName evidence="1">SCAN domain-containing protein 3</fullName>
    </submittedName>
</protein>
<dbReference type="PANTHER" id="PTHR45913:SF19">
    <property type="entry name" value="LOW QUALITY PROTEIN: ZINC FINGER BED DOMAIN-CONTAINING PROTEIN 5-LIKE"/>
    <property type="match status" value="1"/>
</dbReference>
<organism evidence="1 2">
    <name type="scientific">Trichonephila clavata</name>
    <name type="common">Joro spider</name>
    <name type="synonym">Nephila clavata</name>
    <dbReference type="NCBI Taxonomy" id="2740835"/>
    <lineage>
        <taxon>Eukaryota</taxon>
        <taxon>Metazoa</taxon>
        <taxon>Ecdysozoa</taxon>
        <taxon>Arthropoda</taxon>
        <taxon>Chelicerata</taxon>
        <taxon>Arachnida</taxon>
        <taxon>Araneae</taxon>
        <taxon>Araneomorphae</taxon>
        <taxon>Entelegynae</taxon>
        <taxon>Araneoidea</taxon>
        <taxon>Nephilidae</taxon>
        <taxon>Trichonephila</taxon>
    </lineage>
</organism>
<keyword evidence="2" id="KW-1185">Reference proteome</keyword>
<gene>
    <name evidence="1" type="primary">WH47_07713</name>
    <name evidence="1" type="ORF">TNCT_50371</name>
</gene>
<evidence type="ECO:0000313" key="1">
    <source>
        <dbReference type="EMBL" id="GFQ89501.1"/>
    </source>
</evidence>
<dbReference type="Proteomes" id="UP000887116">
    <property type="component" value="Unassembled WGS sequence"/>
</dbReference>
<proteinExistence type="predicted"/>
<evidence type="ECO:0000313" key="2">
    <source>
        <dbReference type="Proteomes" id="UP000887116"/>
    </source>
</evidence>
<dbReference type="PANTHER" id="PTHR45913">
    <property type="entry name" value="EPM2A-INTERACTING PROTEIN 1"/>
    <property type="match status" value="1"/>
</dbReference>
<dbReference type="AlphaFoldDB" id="A0A8X6FV40"/>
<comment type="caution">
    <text evidence="1">The sequence shown here is derived from an EMBL/GenBank/DDBJ whole genome shotgun (WGS) entry which is preliminary data.</text>
</comment>
<sequence>MLFCKLLETTTAPKVIYNELKMFLDANNKSMKNITSSVADGAPIQMGKNNSLKVMEDENPIMLLVHCAIHRENLVAKNFSTILNK</sequence>
<dbReference type="OrthoDB" id="6378341at2759"/>
<name>A0A8X6FV40_TRICU</name>
<accession>A0A8X6FV40</accession>
<dbReference type="EMBL" id="BMAO01023565">
    <property type="protein sequence ID" value="GFQ89501.1"/>
    <property type="molecule type" value="Genomic_DNA"/>
</dbReference>